<sequence length="1224" mass="136796">MDSESPKSYDSDAILVESGIEAVVSTSSITSISSENSSDTISISSADRLDQKLPDQQFSITQTSNLFDRGSGEVLDHKASQEKERPQDLHFRSVCRLLDAENFEATDLRAGSSQDESSPGYISCSEGATSQSESSLEENGGEESLIDEVLSVLGVGGPTARKRAIHPSEIESSTIPNDYSHSSPLSQKLECVSIPPLLVPKSKYIGWKHSLSTTDERATLSSMLEAQAGNQEQPDSFHDILVEDFVIYRPGYSTRYPWQVVTLDNIISNRESCRYLLNGVLKYGAIAEYVEAMEIDIDTISIDGFEDTEVHSVQDMVYLQTVVCARRRTALDCWYRLGEPSGQYRDLHKRFLWVADLAKHVIDYANWKYHSEDRNVMVRLKDFQQDFMTRIVNWHAGSLQFEEWLHVYKKPDFRIPLNRHREFIYSRAAGLGGHYPDHDLWSDLMVRPAMSISDYNGLPEDTLVTTYVKHCCRSMPWSYVLKEERMSESVGRQQQRRATAMGFSLPTLHHQSSGLDEVPRTAALLEVAAKSGLTSAISADEALGRFAIVRWKRSQGRTSYHEYSYVYIQKVIKSELKVIFVYLPSETICLDGHYPHQNELFLSECCNCSADCAPIFLSDIIRLVGVTIGDEIIGLQDFFVRQKYVHNEDAISRLEKSDFLCPCLRPPDVVSTDEKYDKVEREPLSGLGLFAGCGNFDLGLEAFGAVKFVAAVEISETALKTYAANRSMGFHGLIFDSVNPTLLKILQGSLDLHDIELISAGSPCKGWSRANPYRGDDNGMRNCSLVASTISYIETFLPSYAVLENVGAMGSGVGNSCNQVVACLVGLGYQVRKMKLNSRDFGSSQGRDRLFILAAAPNVPLPKEPRPSHSKKTGFVKASEVSRGLPPMDNDDLICISHPDHIAGAKQTPLFRELIRRIPRYPKTMNFLQSVKKGYQGKAQLEWLLSRKGLHDVEDHMAFTRLDPDGLIPTITTSPRPACGWGGGRIIHWDEHRTLTLLEARRAQGIPDEEVIIGDLPKQWAQVGNAVNRQVARALGKVIADSWFSKRASPGLKIVVAIPANKTSGRSQKAKKETRLSCMGDDHVSGGLNLKDMEQGEVQFVQDIFRHYGRTSGTKQASINNNASDLSFSQIQRREISTIERNAAGDKKSVRMFAERSIEVCIKAPTPSSEEIEYGSAEHPINLEAEVSISKRRREDISDDDDEEEDEDDLKNWVGKRVRSRMNN</sequence>
<feature type="compositionally biased region" description="Acidic residues" evidence="6">
    <location>
        <begin position="1197"/>
        <end position="1209"/>
    </location>
</feature>
<feature type="region of interest" description="Disordered" evidence="6">
    <location>
        <begin position="1187"/>
        <end position="1224"/>
    </location>
</feature>
<dbReference type="PRINTS" id="PR00105">
    <property type="entry name" value="C5METTRFRASE"/>
</dbReference>
<dbReference type="Pfam" id="PF25423">
    <property type="entry name" value="DUF7893"/>
    <property type="match status" value="1"/>
</dbReference>
<reference evidence="9" key="1">
    <citation type="journal article" date="2014" name="BMC Genomics">
        <title>Genome characteristics reveal the impact of lichenization on lichen-forming fungus Endocarpon pusillum Hedwig (Verrucariales, Ascomycota).</title>
        <authorList>
            <person name="Wang Y.-Y."/>
            <person name="Liu B."/>
            <person name="Zhang X.-Y."/>
            <person name="Zhou Q.-M."/>
            <person name="Zhang T."/>
            <person name="Li H."/>
            <person name="Yu Y.-F."/>
            <person name="Zhang X.-L."/>
            <person name="Hao X.-Y."/>
            <person name="Wang M."/>
            <person name="Wang L."/>
            <person name="Wei J.-C."/>
        </authorList>
    </citation>
    <scope>NUCLEOTIDE SEQUENCE [LARGE SCALE GENOMIC DNA]</scope>
    <source>
        <strain evidence="9">Z07020 / HMAS-L-300199</strain>
    </source>
</reference>
<accession>U1HVB2</accession>
<evidence type="ECO:0000256" key="3">
    <source>
        <dbReference type="ARBA" id="ARBA00022679"/>
    </source>
</evidence>
<dbReference type="PROSITE" id="PS00094">
    <property type="entry name" value="C5_MTASE_1"/>
    <property type="match status" value="1"/>
</dbReference>
<feature type="region of interest" description="Disordered" evidence="6">
    <location>
        <begin position="862"/>
        <end position="881"/>
    </location>
</feature>
<dbReference type="InterPro" id="IPR057215">
    <property type="entry name" value="DUF7893"/>
</dbReference>
<proteinExistence type="inferred from homology"/>
<dbReference type="PROSITE" id="PS51679">
    <property type="entry name" value="SAM_MT_C5"/>
    <property type="match status" value="1"/>
</dbReference>
<protein>
    <recommendedName>
        <fullName evidence="1">DNA (cytosine-5-)-methyltransferase</fullName>
        <ecNumber evidence="1">2.1.1.37</ecNumber>
    </recommendedName>
</protein>
<keyword evidence="4 5" id="KW-0949">S-adenosyl-L-methionine</keyword>
<dbReference type="GO" id="GO:0003677">
    <property type="term" value="F:DNA binding"/>
    <property type="evidence" value="ECO:0007669"/>
    <property type="project" value="TreeGrafter"/>
</dbReference>
<keyword evidence="3 5" id="KW-0808">Transferase</keyword>
<evidence type="ECO:0000256" key="1">
    <source>
        <dbReference type="ARBA" id="ARBA00011975"/>
    </source>
</evidence>
<dbReference type="OrthoDB" id="5376140at2759"/>
<organism evidence="8 9">
    <name type="scientific">Endocarpon pusillum (strain Z07020 / HMAS-L-300199)</name>
    <name type="common">Lichen-forming fungus</name>
    <dbReference type="NCBI Taxonomy" id="1263415"/>
    <lineage>
        <taxon>Eukaryota</taxon>
        <taxon>Fungi</taxon>
        <taxon>Dikarya</taxon>
        <taxon>Ascomycota</taxon>
        <taxon>Pezizomycotina</taxon>
        <taxon>Eurotiomycetes</taxon>
        <taxon>Chaetothyriomycetidae</taxon>
        <taxon>Verrucariales</taxon>
        <taxon>Verrucariaceae</taxon>
        <taxon>Endocarpon</taxon>
    </lineage>
</organism>
<comment type="similarity">
    <text evidence="5">Belongs to the class I-like SAM-binding methyltransferase superfamily. C5-methyltransferase family.</text>
</comment>
<dbReference type="GO" id="GO:0003886">
    <property type="term" value="F:DNA (cytosine-5-)-methyltransferase activity"/>
    <property type="evidence" value="ECO:0007669"/>
    <property type="project" value="UniProtKB-EC"/>
</dbReference>
<evidence type="ECO:0000256" key="4">
    <source>
        <dbReference type="ARBA" id="ARBA00022691"/>
    </source>
</evidence>
<feature type="compositionally biased region" description="Basic residues" evidence="6">
    <location>
        <begin position="1214"/>
        <end position="1224"/>
    </location>
</feature>
<feature type="region of interest" description="Disordered" evidence="6">
    <location>
        <begin position="28"/>
        <end position="48"/>
    </location>
</feature>
<gene>
    <name evidence="8" type="ORF">EPUS_03122</name>
</gene>
<dbReference type="GeneID" id="19238169"/>
<dbReference type="Proteomes" id="UP000019373">
    <property type="component" value="Unassembled WGS sequence"/>
</dbReference>
<dbReference type="RefSeq" id="XP_007801062.1">
    <property type="nucleotide sequence ID" value="XM_007802871.1"/>
</dbReference>
<keyword evidence="2 5" id="KW-0489">Methyltransferase</keyword>
<keyword evidence="9" id="KW-1185">Reference proteome</keyword>
<dbReference type="SUPFAM" id="SSF53335">
    <property type="entry name" value="S-adenosyl-L-methionine-dependent methyltransferases"/>
    <property type="match status" value="1"/>
</dbReference>
<evidence type="ECO:0000313" key="8">
    <source>
        <dbReference type="EMBL" id="ERF73289.1"/>
    </source>
</evidence>
<dbReference type="InterPro" id="IPR050390">
    <property type="entry name" value="C5-Methyltransferase"/>
</dbReference>
<dbReference type="AlphaFoldDB" id="U1HVB2"/>
<dbReference type="EMBL" id="KE720961">
    <property type="protein sequence ID" value="ERF73289.1"/>
    <property type="molecule type" value="Genomic_DNA"/>
</dbReference>
<dbReference type="PANTHER" id="PTHR10629">
    <property type="entry name" value="CYTOSINE-SPECIFIC METHYLTRANSFERASE"/>
    <property type="match status" value="1"/>
</dbReference>
<evidence type="ECO:0000256" key="5">
    <source>
        <dbReference type="PROSITE-ProRule" id="PRU01016"/>
    </source>
</evidence>
<dbReference type="GO" id="GO:0044027">
    <property type="term" value="P:negative regulation of gene expression via chromosomal CpG island methylation"/>
    <property type="evidence" value="ECO:0007669"/>
    <property type="project" value="TreeGrafter"/>
</dbReference>
<feature type="active site" evidence="5">
    <location>
        <position position="764"/>
    </location>
</feature>
<dbReference type="HOGENOM" id="CLU_268328_0_0_1"/>
<dbReference type="GO" id="GO:0032259">
    <property type="term" value="P:methylation"/>
    <property type="evidence" value="ECO:0007669"/>
    <property type="project" value="UniProtKB-KW"/>
</dbReference>
<dbReference type="InterPro" id="IPR029063">
    <property type="entry name" value="SAM-dependent_MTases_sf"/>
</dbReference>
<dbReference type="PANTHER" id="PTHR10629:SF54">
    <property type="entry name" value="DNA METHYLTRANSFERASE DIM-2"/>
    <property type="match status" value="1"/>
</dbReference>
<dbReference type="InterPro" id="IPR001525">
    <property type="entry name" value="C5_MeTfrase"/>
</dbReference>
<dbReference type="Gene3D" id="3.90.120.10">
    <property type="entry name" value="DNA Methylase, subunit A, domain 2"/>
    <property type="match status" value="1"/>
</dbReference>
<name>U1HVB2_ENDPU</name>
<feature type="region of interest" description="Disordered" evidence="6">
    <location>
        <begin position="108"/>
        <end position="143"/>
    </location>
</feature>
<evidence type="ECO:0000313" key="9">
    <source>
        <dbReference type="Proteomes" id="UP000019373"/>
    </source>
</evidence>
<evidence type="ECO:0000256" key="2">
    <source>
        <dbReference type="ARBA" id="ARBA00022603"/>
    </source>
</evidence>
<feature type="compositionally biased region" description="Low complexity" evidence="6">
    <location>
        <begin position="28"/>
        <end position="45"/>
    </location>
</feature>
<dbReference type="InterPro" id="IPR018117">
    <property type="entry name" value="C5_DNA_meth_AS"/>
</dbReference>
<dbReference type="Gene3D" id="3.40.50.150">
    <property type="entry name" value="Vaccinia Virus protein VP39"/>
    <property type="match status" value="2"/>
</dbReference>
<dbReference type="GO" id="GO:0005634">
    <property type="term" value="C:nucleus"/>
    <property type="evidence" value="ECO:0007669"/>
    <property type="project" value="TreeGrafter"/>
</dbReference>
<dbReference type="Pfam" id="PF00145">
    <property type="entry name" value="DNA_methylase"/>
    <property type="match status" value="1"/>
</dbReference>
<dbReference type="EC" id="2.1.1.37" evidence="1"/>
<evidence type="ECO:0000259" key="7">
    <source>
        <dbReference type="Pfam" id="PF25423"/>
    </source>
</evidence>
<evidence type="ECO:0000256" key="6">
    <source>
        <dbReference type="SAM" id="MobiDB-lite"/>
    </source>
</evidence>
<dbReference type="OMA" id="ANDCNAR"/>
<feature type="domain" description="DUF7893" evidence="7">
    <location>
        <begin position="351"/>
        <end position="445"/>
    </location>
</feature>
<dbReference type="eggNOG" id="ENOG502QPKK">
    <property type="taxonomic scope" value="Eukaryota"/>
</dbReference>